<dbReference type="AlphaFoldDB" id="E0I7V7"/>
<dbReference type="SUPFAM" id="SSF51261">
    <property type="entry name" value="Duplicated hybrid motif"/>
    <property type="match status" value="1"/>
</dbReference>
<keyword evidence="1" id="KW-0732">Signal</keyword>
<dbReference type="Gene3D" id="2.70.70.10">
    <property type="entry name" value="Glucose Permease (Domain IIA)"/>
    <property type="match status" value="1"/>
</dbReference>
<sequence>MRMKKWRTYLLGTALLGLLATAAPMAASAASYTVGPSDSLWSISVKFDTTIAKLKQINGLTSDMLLTGQVLQVPPPSYMTAYKAEAGDTMWIIANRFSIPLNKLMAANKQLADPNIIWQGLDLNVPKRPAGFRDGFFPLKKGTYSPYGNTYADSRTWSSDGAAVRSHEGVDIMAAEGTPIYSTLGGTVVQAGWSELGGWRLTIRVDSSTEFYYAHMSRYAAGMAKGAVISKGQLIGYVGSTGYGPEGTKGKFDPHLHFGIYKTSPYAPVDPFLFLKWWELG</sequence>
<evidence type="ECO:0000259" key="2">
    <source>
        <dbReference type="PROSITE" id="PS51782"/>
    </source>
</evidence>
<dbReference type="RefSeq" id="WP_006037719.1">
    <property type="nucleotide sequence ID" value="NZ_AEDD01000004.1"/>
</dbReference>
<keyword evidence="4" id="KW-1185">Reference proteome</keyword>
<evidence type="ECO:0000256" key="1">
    <source>
        <dbReference type="SAM" id="SignalP"/>
    </source>
</evidence>
<dbReference type="CDD" id="cd12797">
    <property type="entry name" value="M23_peptidase"/>
    <property type="match status" value="1"/>
</dbReference>
<name>E0I7V7_9BACL</name>
<dbReference type="PANTHER" id="PTHR21666">
    <property type="entry name" value="PEPTIDASE-RELATED"/>
    <property type="match status" value="1"/>
</dbReference>
<dbReference type="SMART" id="SM00257">
    <property type="entry name" value="LysM"/>
    <property type="match status" value="2"/>
</dbReference>
<evidence type="ECO:0000313" key="4">
    <source>
        <dbReference type="Proteomes" id="UP000005387"/>
    </source>
</evidence>
<dbReference type="EMBL" id="AEDD01000004">
    <property type="protein sequence ID" value="EFM11262.1"/>
    <property type="molecule type" value="Genomic_DNA"/>
</dbReference>
<evidence type="ECO:0000313" key="3">
    <source>
        <dbReference type="EMBL" id="EFM11262.1"/>
    </source>
</evidence>
<organism evidence="3 4">
    <name type="scientific">Paenibacillus curdlanolyticus YK9</name>
    <dbReference type="NCBI Taxonomy" id="717606"/>
    <lineage>
        <taxon>Bacteria</taxon>
        <taxon>Bacillati</taxon>
        <taxon>Bacillota</taxon>
        <taxon>Bacilli</taxon>
        <taxon>Bacillales</taxon>
        <taxon>Paenibacillaceae</taxon>
        <taxon>Paenibacillus</taxon>
    </lineage>
</organism>
<dbReference type="SUPFAM" id="SSF54106">
    <property type="entry name" value="LysM domain"/>
    <property type="match status" value="1"/>
</dbReference>
<dbReference type="OrthoDB" id="9810477at2"/>
<dbReference type="GO" id="GO:0004222">
    <property type="term" value="F:metalloendopeptidase activity"/>
    <property type="evidence" value="ECO:0007669"/>
    <property type="project" value="TreeGrafter"/>
</dbReference>
<dbReference type="STRING" id="717606.PaecuDRAFT_1708"/>
<dbReference type="PANTHER" id="PTHR21666:SF270">
    <property type="entry name" value="MUREIN HYDROLASE ACTIVATOR ENVC"/>
    <property type="match status" value="1"/>
</dbReference>
<dbReference type="InterPro" id="IPR050570">
    <property type="entry name" value="Cell_wall_metabolism_enzyme"/>
</dbReference>
<dbReference type="PROSITE" id="PS51782">
    <property type="entry name" value="LYSM"/>
    <property type="match status" value="2"/>
</dbReference>
<reference evidence="3 4" key="1">
    <citation type="submission" date="2010-07" db="EMBL/GenBank/DDBJ databases">
        <title>The draft genome of Paenibacillus curdlanolyticus YK9.</title>
        <authorList>
            <consortium name="US DOE Joint Genome Institute (JGI-PGF)"/>
            <person name="Lucas S."/>
            <person name="Copeland A."/>
            <person name="Lapidus A."/>
            <person name="Cheng J.-F."/>
            <person name="Bruce D."/>
            <person name="Goodwin L."/>
            <person name="Pitluck S."/>
            <person name="Land M.L."/>
            <person name="Hauser L."/>
            <person name="Chang Y.-J."/>
            <person name="Jeffries C."/>
            <person name="Anderson I.J."/>
            <person name="Johnson E."/>
            <person name="Loganathan U."/>
            <person name="Mulhopadhyay B."/>
            <person name="Kyrpides N."/>
            <person name="Woyke T.J."/>
        </authorList>
    </citation>
    <scope>NUCLEOTIDE SEQUENCE [LARGE SCALE GENOMIC DNA]</scope>
    <source>
        <strain evidence="3 4">YK9</strain>
    </source>
</reference>
<feature type="chain" id="PRO_5003136271" evidence="1">
    <location>
        <begin position="30"/>
        <end position="281"/>
    </location>
</feature>
<gene>
    <name evidence="3" type="ORF">PaecuDRAFT_1708</name>
</gene>
<dbReference type="InterPro" id="IPR011055">
    <property type="entry name" value="Dup_hybrid_motif"/>
</dbReference>
<dbReference type="eggNOG" id="COG1388">
    <property type="taxonomic scope" value="Bacteria"/>
</dbReference>
<dbReference type="Pfam" id="PF01476">
    <property type="entry name" value="LysM"/>
    <property type="match status" value="2"/>
</dbReference>
<proteinExistence type="predicted"/>
<dbReference type="InterPro" id="IPR018392">
    <property type="entry name" value="LysM"/>
</dbReference>
<dbReference type="CDD" id="cd00118">
    <property type="entry name" value="LysM"/>
    <property type="match status" value="2"/>
</dbReference>
<dbReference type="InterPro" id="IPR036779">
    <property type="entry name" value="LysM_dom_sf"/>
</dbReference>
<accession>E0I7V7</accession>
<protein>
    <submittedName>
        <fullName evidence="3">Peptidase M23</fullName>
    </submittedName>
</protein>
<dbReference type="Proteomes" id="UP000005387">
    <property type="component" value="Unassembled WGS sequence"/>
</dbReference>
<dbReference type="eggNOG" id="COG0739">
    <property type="taxonomic scope" value="Bacteria"/>
</dbReference>
<feature type="domain" description="LysM" evidence="2">
    <location>
        <begin position="30"/>
        <end position="73"/>
    </location>
</feature>
<dbReference type="InterPro" id="IPR016047">
    <property type="entry name" value="M23ase_b-sheet_dom"/>
</dbReference>
<dbReference type="Pfam" id="PF01551">
    <property type="entry name" value="Peptidase_M23"/>
    <property type="match status" value="1"/>
</dbReference>
<dbReference type="Gene3D" id="3.10.350.10">
    <property type="entry name" value="LysM domain"/>
    <property type="match status" value="2"/>
</dbReference>
<feature type="signal peptide" evidence="1">
    <location>
        <begin position="1"/>
        <end position="29"/>
    </location>
</feature>
<feature type="domain" description="LysM" evidence="2">
    <location>
        <begin position="80"/>
        <end position="125"/>
    </location>
</feature>